<proteinExistence type="predicted"/>
<gene>
    <name evidence="2" type="ORF">H1P_2940012</name>
</gene>
<feature type="coiled-coil region" evidence="1">
    <location>
        <begin position="14"/>
        <end position="69"/>
    </location>
</feature>
<reference evidence="2 3" key="1">
    <citation type="submission" date="2019-01" db="EMBL/GenBank/DDBJ databases">
        <authorList>
            <person name="Brito A."/>
        </authorList>
    </citation>
    <scope>NUCLEOTIDE SEQUENCE [LARGE SCALE GENOMIC DNA]</scope>
    <source>
        <strain evidence="2">1</strain>
    </source>
</reference>
<accession>A0A563VUD8</accession>
<name>A0A563VUD8_9CYAN</name>
<dbReference type="RefSeq" id="WP_144873721.1">
    <property type="nucleotide sequence ID" value="NZ_LR214036.1"/>
</dbReference>
<keyword evidence="3" id="KW-1185">Reference proteome</keyword>
<protein>
    <submittedName>
        <fullName evidence="2">Uncharacterized protein</fullName>
    </submittedName>
</protein>
<sequence>MPVSRQIRYLIGSRDNWKHNAAKKQQKIREYEQTIRSLKISRDNWKTRAKEAEKRLKELEKKLEKQEPKKYKISEERGAETLIENLTQVKRHHYKVQTIQVCIQQILETGNSYRGFAKTMKILSQNFKTESPHYSTIRQWLGRIGLYELNRQKEKLQDWIYSGLQVYKGQ</sequence>
<dbReference type="EMBL" id="CAACVJ010000217">
    <property type="protein sequence ID" value="VEP14881.1"/>
    <property type="molecule type" value="Genomic_DNA"/>
</dbReference>
<keyword evidence="1" id="KW-0175">Coiled coil</keyword>
<organism evidence="2 3">
    <name type="scientific">Hyella patelloides LEGE 07179</name>
    <dbReference type="NCBI Taxonomy" id="945734"/>
    <lineage>
        <taxon>Bacteria</taxon>
        <taxon>Bacillati</taxon>
        <taxon>Cyanobacteriota</taxon>
        <taxon>Cyanophyceae</taxon>
        <taxon>Pleurocapsales</taxon>
        <taxon>Hyellaceae</taxon>
        <taxon>Hyella</taxon>
    </lineage>
</organism>
<evidence type="ECO:0000313" key="3">
    <source>
        <dbReference type="Proteomes" id="UP000320055"/>
    </source>
</evidence>
<dbReference type="AlphaFoldDB" id="A0A563VUD8"/>
<dbReference type="OrthoDB" id="505671at2"/>
<dbReference type="Proteomes" id="UP000320055">
    <property type="component" value="Unassembled WGS sequence"/>
</dbReference>
<evidence type="ECO:0000313" key="2">
    <source>
        <dbReference type="EMBL" id="VEP14881.1"/>
    </source>
</evidence>
<evidence type="ECO:0000256" key="1">
    <source>
        <dbReference type="SAM" id="Coils"/>
    </source>
</evidence>